<protein>
    <submittedName>
        <fullName evidence="1">Uncharacterized protein</fullName>
    </submittedName>
</protein>
<dbReference type="AlphaFoldDB" id="A0A6C0KBT8"/>
<organism evidence="1">
    <name type="scientific">viral metagenome</name>
    <dbReference type="NCBI Taxonomy" id="1070528"/>
    <lineage>
        <taxon>unclassified sequences</taxon>
        <taxon>metagenomes</taxon>
        <taxon>organismal metagenomes</taxon>
    </lineage>
</organism>
<reference evidence="1" key="1">
    <citation type="journal article" date="2020" name="Nature">
        <title>Giant virus diversity and host interactions through global metagenomics.</title>
        <authorList>
            <person name="Schulz F."/>
            <person name="Roux S."/>
            <person name="Paez-Espino D."/>
            <person name="Jungbluth S."/>
            <person name="Walsh D.A."/>
            <person name="Denef V.J."/>
            <person name="McMahon K.D."/>
            <person name="Konstantinidis K.T."/>
            <person name="Eloe-Fadrosh E.A."/>
            <person name="Kyrpides N.C."/>
            <person name="Woyke T."/>
        </authorList>
    </citation>
    <scope>NUCLEOTIDE SEQUENCE</scope>
    <source>
        <strain evidence="1">GVMAG-S-1102244-55</strain>
    </source>
</reference>
<dbReference type="EMBL" id="MN740847">
    <property type="protein sequence ID" value="QHU14853.1"/>
    <property type="molecule type" value="Genomic_DNA"/>
</dbReference>
<proteinExistence type="predicted"/>
<sequence length="123" mass="14000">MSGLNINPIDTSRDQYFDYGDYISRRHGDRYYNLGYAIYKGIVLPPNEVGAIQPTLALVGEAFTNFTVALLFKKADEDSKKKRDDLCDFFGPNGTIQQNLINQSYINTWISNARATFRNCKCL</sequence>
<evidence type="ECO:0000313" key="1">
    <source>
        <dbReference type="EMBL" id="QHU14853.1"/>
    </source>
</evidence>
<name>A0A6C0KBT8_9ZZZZ</name>
<accession>A0A6C0KBT8</accession>